<protein>
    <submittedName>
        <fullName evidence="3">23028_t:CDS:1</fullName>
    </submittedName>
</protein>
<organism evidence="3 4">
    <name type="scientific">Dentiscutata erythropus</name>
    <dbReference type="NCBI Taxonomy" id="1348616"/>
    <lineage>
        <taxon>Eukaryota</taxon>
        <taxon>Fungi</taxon>
        <taxon>Fungi incertae sedis</taxon>
        <taxon>Mucoromycota</taxon>
        <taxon>Glomeromycotina</taxon>
        <taxon>Glomeromycetes</taxon>
        <taxon>Diversisporales</taxon>
        <taxon>Gigasporaceae</taxon>
        <taxon>Dentiscutata</taxon>
    </lineage>
</organism>
<keyword evidence="4" id="KW-1185">Reference proteome</keyword>
<dbReference type="Gene3D" id="3.40.50.300">
    <property type="entry name" value="P-loop containing nucleotide triphosphate hydrolases"/>
    <property type="match status" value="1"/>
</dbReference>
<evidence type="ECO:0000313" key="3">
    <source>
        <dbReference type="EMBL" id="CAG8507529.1"/>
    </source>
</evidence>
<evidence type="ECO:0000259" key="2">
    <source>
        <dbReference type="Pfam" id="PF21516"/>
    </source>
</evidence>
<dbReference type="InterPro" id="IPR052807">
    <property type="entry name" value="Mito_transl_resp_regulator"/>
</dbReference>
<comment type="caution">
    <text evidence="3">The sequence shown here is derived from an EMBL/GenBank/DDBJ whole genome shotgun (WGS) entry which is preliminary data.</text>
</comment>
<dbReference type="Pfam" id="PF01926">
    <property type="entry name" value="MMR_HSR1"/>
    <property type="match status" value="1"/>
</dbReference>
<accession>A0A9N9F3Z3</accession>
<dbReference type="InterPro" id="IPR048422">
    <property type="entry name" value="NOA1/YqeH-like_C"/>
</dbReference>
<dbReference type="GO" id="GO:0005525">
    <property type="term" value="F:GTP binding"/>
    <property type="evidence" value="ECO:0007669"/>
    <property type="project" value="InterPro"/>
</dbReference>
<dbReference type="Pfam" id="PF21516">
    <property type="entry name" value="YqeH-like_C"/>
    <property type="match status" value="1"/>
</dbReference>
<dbReference type="SUPFAM" id="SSF52540">
    <property type="entry name" value="P-loop containing nucleoside triphosphate hydrolases"/>
    <property type="match status" value="1"/>
</dbReference>
<evidence type="ECO:0000313" key="4">
    <source>
        <dbReference type="Proteomes" id="UP000789405"/>
    </source>
</evidence>
<reference evidence="3" key="1">
    <citation type="submission" date="2021-06" db="EMBL/GenBank/DDBJ databases">
        <authorList>
            <person name="Kallberg Y."/>
            <person name="Tangrot J."/>
            <person name="Rosling A."/>
        </authorList>
    </citation>
    <scope>NUCLEOTIDE SEQUENCE</scope>
    <source>
        <strain evidence="3">MA453B</strain>
    </source>
</reference>
<sequence length="528" mass="60516">MQNFSKLRYIKNPTYKKFGYVVPLTLRWQFLGFMSSARKISMLRTHSSIKTDYCPGCGSKFQTEDKQKPGYLIVPSATLKKPTIKPNSNELNNEDVERIIRLIPDDIRKKLYPEGEITHMSSSELMEERKSERVTDEKQKDERIFCHRCYNLLHYNRVTSDTWQESLTTDKSILSFLKKKEDATIVTVVDIFDFPGSLLENLDSLIGTDKQNILVANKMDLLPNDVNETRIKRWLYEKCKKFGFTNIRDIFLISAKKNWKVQELAQTMSTIRSGFDDIYLIGKTNVGKSELINSFLRCMVVDGWRHKVTSSPIPGTTMGMLGLPLTLFKETFGVNPKGFHFPQTSRHLFDTPGIINENQLINLLTEEELKITIPQKYIKPLTFALTPGKTVFLEGLGRIDYVEGQKPIRITVFSRLKPHLTSIRRADEICQSMAVGDQTFLQPPIFSSKRKEFPAMIKGLKKYAMKGISGTMSIKDIVFSGVGWVSVGGMFDKAVIDVWSPNGMGIYIRDKPLLPFEFKGRYESPKLY</sequence>
<dbReference type="InterPro" id="IPR006073">
    <property type="entry name" value="GTP-bd"/>
</dbReference>
<evidence type="ECO:0000259" key="1">
    <source>
        <dbReference type="Pfam" id="PF01926"/>
    </source>
</evidence>
<name>A0A9N9F3Z3_9GLOM</name>
<dbReference type="InterPro" id="IPR027417">
    <property type="entry name" value="P-loop_NTPase"/>
</dbReference>
<dbReference type="PANTHER" id="PTHR46406:SF1">
    <property type="entry name" value="NITRIC OXIDE-ASSOCIATED PROTEIN 1"/>
    <property type="match status" value="1"/>
</dbReference>
<dbReference type="OrthoDB" id="1696305at2759"/>
<dbReference type="PANTHER" id="PTHR46406">
    <property type="entry name" value="NITRIC OXIDE-ASSOCIATED PROTEIN 1"/>
    <property type="match status" value="1"/>
</dbReference>
<dbReference type="Proteomes" id="UP000789405">
    <property type="component" value="Unassembled WGS sequence"/>
</dbReference>
<feature type="domain" description="G" evidence="1">
    <location>
        <begin position="278"/>
        <end position="358"/>
    </location>
</feature>
<dbReference type="EMBL" id="CAJVPY010001107">
    <property type="protein sequence ID" value="CAG8507529.1"/>
    <property type="molecule type" value="Genomic_DNA"/>
</dbReference>
<dbReference type="CDD" id="cd01855">
    <property type="entry name" value="YqeH"/>
    <property type="match status" value="1"/>
</dbReference>
<proteinExistence type="predicted"/>
<dbReference type="AlphaFoldDB" id="A0A9N9F3Z3"/>
<gene>
    <name evidence="3" type="ORF">DERYTH_LOCUS3215</name>
</gene>
<feature type="domain" description="NOA1/YqeH-like C-terminal" evidence="2">
    <location>
        <begin position="413"/>
        <end position="510"/>
    </location>
</feature>